<keyword evidence="2" id="KW-1185">Reference proteome</keyword>
<comment type="caution">
    <text evidence="1">The sequence shown here is derived from an EMBL/GenBank/DDBJ whole genome shotgun (WGS) entry which is preliminary data.</text>
</comment>
<organism evidence="1 2">
    <name type="scientific">Entomophthora muscae</name>
    <dbReference type="NCBI Taxonomy" id="34485"/>
    <lineage>
        <taxon>Eukaryota</taxon>
        <taxon>Fungi</taxon>
        <taxon>Fungi incertae sedis</taxon>
        <taxon>Zoopagomycota</taxon>
        <taxon>Entomophthoromycotina</taxon>
        <taxon>Entomophthoromycetes</taxon>
        <taxon>Entomophthorales</taxon>
        <taxon>Entomophthoraceae</taxon>
        <taxon>Entomophthora</taxon>
    </lineage>
</organism>
<evidence type="ECO:0000313" key="2">
    <source>
        <dbReference type="Proteomes" id="UP001165960"/>
    </source>
</evidence>
<dbReference type="EMBL" id="QTSX02001660">
    <property type="protein sequence ID" value="KAJ9079752.1"/>
    <property type="molecule type" value="Genomic_DNA"/>
</dbReference>
<accession>A0ACC2TZ18</accession>
<gene>
    <name evidence="1" type="ORF">DSO57_1032220</name>
</gene>
<name>A0ACC2TZ18_9FUNG</name>
<sequence length="146" mass="16250">MDKTMLSNTLRQVQTYIDKRVAAMAVVPPTPSPEGLTQYEAKICEALMDLKTTFCQTSASNPPAVKPVLDPCIIILNDQVAILQCVRKRPDTSCITEMLRENSSVLHNPNAILMTLLAALDNELWLLKVWPPAKLPNQCKMTKICN</sequence>
<proteinExistence type="predicted"/>
<protein>
    <submittedName>
        <fullName evidence="1">Uncharacterized protein</fullName>
    </submittedName>
</protein>
<reference evidence="1" key="1">
    <citation type="submission" date="2022-04" db="EMBL/GenBank/DDBJ databases">
        <title>Genome of the entomopathogenic fungus Entomophthora muscae.</title>
        <authorList>
            <person name="Elya C."/>
            <person name="Lovett B.R."/>
            <person name="Lee E."/>
            <person name="Macias A.M."/>
            <person name="Hajek A.E."/>
            <person name="De Bivort B.L."/>
            <person name="Kasson M.T."/>
            <person name="De Fine Licht H.H."/>
            <person name="Stajich J.E."/>
        </authorList>
    </citation>
    <scope>NUCLEOTIDE SEQUENCE</scope>
    <source>
        <strain evidence="1">Berkeley</strain>
    </source>
</reference>
<dbReference type="Proteomes" id="UP001165960">
    <property type="component" value="Unassembled WGS sequence"/>
</dbReference>
<evidence type="ECO:0000313" key="1">
    <source>
        <dbReference type="EMBL" id="KAJ9079752.1"/>
    </source>
</evidence>